<evidence type="ECO:0000313" key="1">
    <source>
        <dbReference type="EMBL" id="KAK4027173.1"/>
    </source>
</evidence>
<evidence type="ECO:0000313" key="2">
    <source>
        <dbReference type="Proteomes" id="UP001234178"/>
    </source>
</evidence>
<protein>
    <submittedName>
        <fullName evidence="1">Uncharacterized protein</fullName>
    </submittedName>
</protein>
<sequence length="105" mass="11886">MVRSRKVVSNRGQIPAVVFEEAANSVMNKENLYRAAADSFGVNITLSGTKFEPLKLGTDGLISSPLFRIRYEKFDRCSSLLAEEFRLLPEIRLLQGDEQQTIHKQ</sequence>
<proteinExistence type="predicted"/>
<gene>
    <name evidence="1" type="ORF">OUZ56_016185</name>
</gene>
<dbReference type="EMBL" id="JAOYFB010000038">
    <property type="protein sequence ID" value="KAK4027173.1"/>
    <property type="molecule type" value="Genomic_DNA"/>
</dbReference>
<dbReference type="Proteomes" id="UP001234178">
    <property type="component" value="Unassembled WGS sequence"/>
</dbReference>
<accession>A0ABR0APX4</accession>
<comment type="caution">
    <text evidence="1">The sequence shown here is derived from an EMBL/GenBank/DDBJ whole genome shotgun (WGS) entry which is preliminary data.</text>
</comment>
<name>A0ABR0APX4_9CRUS</name>
<organism evidence="1 2">
    <name type="scientific">Daphnia magna</name>
    <dbReference type="NCBI Taxonomy" id="35525"/>
    <lineage>
        <taxon>Eukaryota</taxon>
        <taxon>Metazoa</taxon>
        <taxon>Ecdysozoa</taxon>
        <taxon>Arthropoda</taxon>
        <taxon>Crustacea</taxon>
        <taxon>Branchiopoda</taxon>
        <taxon>Diplostraca</taxon>
        <taxon>Cladocera</taxon>
        <taxon>Anomopoda</taxon>
        <taxon>Daphniidae</taxon>
        <taxon>Daphnia</taxon>
    </lineage>
</organism>
<reference evidence="1 2" key="1">
    <citation type="journal article" date="2023" name="Nucleic Acids Res.">
        <title>The hologenome of Daphnia magna reveals possible DNA methylation and microbiome-mediated evolution of the host genome.</title>
        <authorList>
            <person name="Chaturvedi A."/>
            <person name="Li X."/>
            <person name="Dhandapani V."/>
            <person name="Marshall H."/>
            <person name="Kissane S."/>
            <person name="Cuenca-Cambronero M."/>
            <person name="Asole G."/>
            <person name="Calvet F."/>
            <person name="Ruiz-Romero M."/>
            <person name="Marangio P."/>
            <person name="Guigo R."/>
            <person name="Rago D."/>
            <person name="Mirbahai L."/>
            <person name="Eastwood N."/>
            <person name="Colbourne J.K."/>
            <person name="Zhou J."/>
            <person name="Mallon E."/>
            <person name="Orsini L."/>
        </authorList>
    </citation>
    <scope>NUCLEOTIDE SEQUENCE [LARGE SCALE GENOMIC DNA]</scope>
    <source>
        <strain evidence="1">LRV0_1</strain>
    </source>
</reference>
<keyword evidence="2" id="KW-1185">Reference proteome</keyword>